<organism evidence="2 3">
    <name type="scientific">Pseudofrankia inefficax (strain DSM 45817 / CECT 9037 / DDB 130130 / EuI1c)</name>
    <name type="common">Frankia inefficax</name>
    <dbReference type="NCBI Taxonomy" id="298654"/>
    <lineage>
        <taxon>Bacteria</taxon>
        <taxon>Bacillati</taxon>
        <taxon>Actinomycetota</taxon>
        <taxon>Actinomycetes</taxon>
        <taxon>Frankiales</taxon>
        <taxon>Frankiaceae</taxon>
        <taxon>Pseudofrankia</taxon>
    </lineage>
</organism>
<dbReference type="PANTHER" id="PTHR46246:SF1">
    <property type="entry name" value="GUANOSINE-3',5'-BIS(DIPHOSPHATE) 3'-PYROPHOSPHOHYDROLASE MESH1"/>
    <property type="match status" value="1"/>
</dbReference>
<feature type="domain" description="HD/PDEase" evidence="1">
    <location>
        <begin position="25"/>
        <end position="132"/>
    </location>
</feature>
<dbReference type="STRING" id="298654.FraEuI1c_0948"/>
<dbReference type="GO" id="GO:0008893">
    <property type="term" value="F:guanosine-3',5'-bis(diphosphate) 3'-diphosphatase activity"/>
    <property type="evidence" value="ECO:0007669"/>
    <property type="project" value="TreeGrafter"/>
</dbReference>
<dbReference type="CDD" id="cd00077">
    <property type="entry name" value="HDc"/>
    <property type="match status" value="1"/>
</dbReference>
<evidence type="ECO:0000313" key="2">
    <source>
        <dbReference type="EMBL" id="ADP79021.1"/>
    </source>
</evidence>
<dbReference type="HOGENOM" id="CLU_109398_2_0_11"/>
<dbReference type="KEGG" id="fri:FraEuI1c_0948"/>
<protein>
    <submittedName>
        <fullName evidence="2">Metal dependent phosphohydrolase</fullName>
    </submittedName>
</protein>
<name>E3IXK4_PSEI1</name>
<sequence>MRPEPGIAATESFAAEMHAGQLDKAGEEYIGHPLRVCATVGRTAAAAGVDPVHAQLAALLHDVVEDTPVTLANLAERGYSPQVVATVDALTKRPEEPVRDYLARVAADPAAVVVKHADMADNSDPVRLGRLPAEEADRLTRRYVARRAMLDELVVERAATPPGRHGSG</sequence>
<dbReference type="Proteomes" id="UP000002484">
    <property type="component" value="Chromosome"/>
</dbReference>
<keyword evidence="3" id="KW-1185">Reference proteome</keyword>
<evidence type="ECO:0000313" key="3">
    <source>
        <dbReference type="Proteomes" id="UP000002484"/>
    </source>
</evidence>
<dbReference type="Gene3D" id="1.10.3210.10">
    <property type="entry name" value="Hypothetical protein af1432"/>
    <property type="match status" value="1"/>
</dbReference>
<proteinExistence type="predicted"/>
<dbReference type="InterPro" id="IPR003607">
    <property type="entry name" value="HD/PDEase_dom"/>
</dbReference>
<dbReference type="SUPFAM" id="SSF109604">
    <property type="entry name" value="HD-domain/PDEase-like"/>
    <property type="match status" value="1"/>
</dbReference>
<evidence type="ECO:0000259" key="1">
    <source>
        <dbReference type="SMART" id="SM00471"/>
    </source>
</evidence>
<dbReference type="EMBL" id="CP002299">
    <property type="protein sequence ID" value="ADP79021.1"/>
    <property type="molecule type" value="Genomic_DNA"/>
</dbReference>
<dbReference type="InParanoid" id="E3IXK4"/>
<accession>E3IXK4</accession>
<dbReference type="AlphaFoldDB" id="E3IXK4"/>
<keyword evidence="2" id="KW-0378">Hydrolase</keyword>
<dbReference type="Pfam" id="PF13328">
    <property type="entry name" value="HD_4"/>
    <property type="match status" value="1"/>
</dbReference>
<dbReference type="InterPro" id="IPR052194">
    <property type="entry name" value="MESH1"/>
</dbReference>
<dbReference type="PANTHER" id="PTHR46246">
    <property type="entry name" value="GUANOSINE-3',5'-BIS(DIPHOSPHATE) 3'-PYROPHOSPHOHYDROLASE MESH1"/>
    <property type="match status" value="1"/>
</dbReference>
<gene>
    <name evidence="2" type="ordered locus">FraEuI1c_0948</name>
</gene>
<dbReference type="eggNOG" id="COG0317">
    <property type="taxonomic scope" value="Bacteria"/>
</dbReference>
<dbReference type="SMART" id="SM00471">
    <property type="entry name" value="HDc"/>
    <property type="match status" value="1"/>
</dbReference>
<reference evidence="2 3" key="1">
    <citation type="submission" date="2010-10" db="EMBL/GenBank/DDBJ databases">
        <title>Complete sequence of Frankia sp. EuI1c.</title>
        <authorList>
            <consortium name="US DOE Joint Genome Institute"/>
            <person name="Lucas S."/>
            <person name="Copeland A."/>
            <person name="Lapidus A."/>
            <person name="Cheng J.-F."/>
            <person name="Bruce D."/>
            <person name="Goodwin L."/>
            <person name="Pitluck S."/>
            <person name="Chertkov O."/>
            <person name="Detter J.C."/>
            <person name="Han C."/>
            <person name="Tapia R."/>
            <person name="Land M."/>
            <person name="Hauser L."/>
            <person name="Jeffries C."/>
            <person name="Kyrpides N."/>
            <person name="Ivanova N."/>
            <person name="Mikhailova N."/>
            <person name="Beauchemin N."/>
            <person name="Sen A."/>
            <person name="Sur S.A."/>
            <person name="Gtari M."/>
            <person name="Wall L."/>
            <person name="Tisa L."/>
            <person name="Woyke T."/>
        </authorList>
    </citation>
    <scope>NUCLEOTIDE SEQUENCE [LARGE SCALE GENOMIC DNA]</scope>
    <source>
        <strain evidence="3">DSM 45817 / CECT 9037 / EuI1c</strain>
    </source>
</reference>